<proteinExistence type="predicted"/>
<organism evidence="1 2">
    <name type="scientific">Dioscorea alata</name>
    <name type="common">Purple yam</name>
    <dbReference type="NCBI Taxonomy" id="55571"/>
    <lineage>
        <taxon>Eukaryota</taxon>
        <taxon>Viridiplantae</taxon>
        <taxon>Streptophyta</taxon>
        <taxon>Embryophyta</taxon>
        <taxon>Tracheophyta</taxon>
        <taxon>Spermatophyta</taxon>
        <taxon>Magnoliopsida</taxon>
        <taxon>Liliopsida</taxon>
        <taxon>Dioscoreales</taxon>
        <taxon>Dioscoreaceae</taxon>
        <taxon>Dioscorea</taxon>
    </lineage>
</organism>
<dbReference type="EMBL" id="CM037027">
    <property type="protein sequence ID" value="KAH7658186.1"/>
    <property type="molecule type" value="Genomic_DNA"/>
</dbReference>
<reference evidence="2" key="1">
    <citation type="journal article" date="2022" name="Nat. Commun.">
        <title>Chromosome evolution and the genetic basis of agronomically important traits in greater yam.</title>
        <authorList>
            <person name="Bredeson J.V."/>
            <person name="Lyons J.B."/>
            <person name="Oniyinde I.O."/>
            <person name="Okereke N.R."/>
            <person name="Kolade O."/>
            <person name="Nnabue I."/>
            <person name="Nwadili C.O."/>
            <person name="Hribova E."/>
            <person name="Parker M."/>
            <person name="Nwogha J."/>
            <person name="Shu S."/>
            <person name="Carlson J."/>
            <person name="Kariba R."/>
            <person name="Muthemba S."/>
            <person name="Knop K."/>
            <person name="Barton G.J."/>
            <person name="Sherwood A.V."/>
            <person name="Lopez-Montes A."/>
            <person name="Asiedu R."/>
            <person name="Jamnadass R."/>
            <person name="Muchugi A."/>
            <person name="Goodstein D."/>
            <person name="Egesi C.N."/>
            <person name="Featherston J."/>
            <person name="Asfaw A."/>
            <person name="Simpson G.G."/>
            <person name="Dolezel J."/>
            <person name="Hendre P.S."/>
            <person name="Van Deynze A."/>
            <person name="Kumar P.L."/>
            <person name="Obidiegwu J.E."/>
            <person name="Bhattacharjee R."/>
            <person name="Rokhsar D.S."/>
        </authorList>
    </citation>
    <scope>NUCLEOTIDE SEQUENCE [LARGE SCALE GENOMIC DNA]</scope>
    <source>
        <strain evidence="2">cv. TDa95/00328</strain>
    </source>
</reference>
<gene>
    <name evidence="1" type="ORF">IHE45_17G070700</name>
</gene>
<name>A0ACB7UCZ7_DIOAL</name>
<comment type="caution">
    <text evidence="1">The sequence shown here is derived from an EMBL/GenBank/DDBJ whole genome shotgun (WGS) entry which is preliminary data.</text>
</comment>
<keyword evidence="2" id="KW-1185">Reference proteome</keyword>
<protein>
    <submittedName>
        <fullName evidence="1">Rhodanese/Cell cycle control phosphatase protein</fullName>
    </submittedName>
</protein>
<evidence type="ECO:0000313" key="1">
    <source>
        <dbReference type="EMBL" id="KAH7658186.1"/>
    </source>
</evidence>
<accession>A0ACB7UCZ7</accession>
<evidence type="ECO:0000313" key="2">
    <source>
        <dbReference type="Proteomes" id="UP000827976"/>
    </source>
</evidence>
<sequence>MSAEDCLHQSEPTNQPLLLKLRSSPHAQNSHRFHEFPSILPLWLLQELVYHYSFQFFPQMDVLNAAGLAPISLAKHADRKKSIPFKFPKPTTSESLAKRFGSGLALLNLSYSAKALTYEEALGQQIVGSSSSDFDIWQRIVGSSSSDFDIGQLLDGVIKFAVENPAVVAGGTIGLALPLILSLVFKGSKAWGIESAKIAYSKLAGEGETQLLDIRERKDFNEVGSPDLRSLKKKAVSITYREDDKPGFLKKLALRFKDPANTTLFVLDKFDGNSKLVAELVTTNGFKAAYAIKDGVEGPRGWLKSGLPWSPPKKGINIDFSNLTDAISSVVGEDIDGLPVALGLAAASGLSLLAFSEIESVLQLLGSAALVQFITKKLLFAEDRKVTLKQIDEFFNTKVAPKELADEIKTIGKALLPVSSVSAPASSSQQENPIVTDTKVVNSVPTEIEEESPPAPPPRPQYLSPYPSYPDFKPPSSPSPSPP</sequence>
<dbReference type="Proteomes" id="UP000827976">
    <property type="component" value="Chromosome 17"/>
</dbReference>